<protein>
    <recommendedName>
        <fullName evidence="4">Lipoprotein</fullName>
    </recommendedName>
</protein>
<evidence type="ECO:0000256" key="1">
    <source>
        <dbReference type="SAM" id="SignalP"/>
    </source>
</evidence>
<evidence type="ECO:0000313" key="3">
    <source>
        <dbReference type="Proteomes" id="UP000779070"/>
    </source>
</evidence>
<dbReference type="Proteomes" id="UP000779070">
    <property type="component" value="Unassembled WGS sequence"/>
</dbReference>
<sequence length="203" mass="22231">MNKLLSTLLLGLLILNTAGCQDEEEQAPLGTVAKIGNAGSISGEYGINDLYLQTVGGSWVSFSFGATNGYPGASADIGGMGVPAYIKGTWRKGRFKQDFEYYRIDAPIDAELAEQKIRTLLNYYQNYPVHKGSMQVIVDRNRVQVMYSLICVSKYSDCTPKTGADPYNWVVKYPGKGVTDVVVLFDGKGETSPTPFEPSNPYE</sequence>
<reference evidence="2 3" key="1">
    <citation type="submission" date="2021-02" db="EMBL/GenBank/DDBJ databases">
        <title>Draft Genome Sequences of 5 Vibrio neptunius Strains Isolated From of Bivalve Hatcheries.</title>
        <authorList>
            <person name="Galvis F."/>
            <person name="Barja J.L."/>
            <person name="Lemos M.L."/>
            <person name="Balado M."/>
        </authorList>
    </citation>
    <scope>NUCLEOTIDE SEQUENCE [LARGE SCALE GENOMIC DNA]</scope>
    <source>
        <strain evidence="2 3">PP-145.98</strain>
    </source>
</reference>
<keyword evidence="3" id="KW-1185">Reference proteome</keyword>
<feature type="chain" id="PRO_5045835107" description="Lipoprotein" evidence="1">
    <location>
        <begin position="21"/>
        <end position="203"/>
    </location>
</feature>
<accession>A0ABS2ZWV8</accession>
<dbReference type="EMBL" id="JAFHLB010000003">
    <property type="protein sequence ID" value="MBN3576731.1"/>
    <property type="molecule type" value="Genomic_DNA"/>
</dbReference>
<feature type="signal peptide" evidence="1">
    <location>
        <begin position="1"/>
        <end position="20"/>
    </location>
</feature>
<evidence type="ECO:0008006" key="4">
    <source>
        <dbReference type="Google" id="ProtNLM"/>
    </source>
</evidence>
<proteinExistence type="predicted"/>
<evidence type="ECO:0000313" key="2">
    <source>
        <dbReference type="EMBL" id="MBN3576731.1"/>
    </source>
</evidence>
<gene>
    <name evidence="2" type="ORF">JYA62_03505</name>
</gene>
<keyword evidence="1" id="KW-0732">Signal</keyword>
<comment type="caution">
    <text evidence="2">The sequence shown here is derived from an EMBL/GenBank/DDBJ whole genome shotgun (WGS) entry which is preliminary data.</text>
</comment>
<name>A0ABS2ZWV8_9VIBR</name>
<dbReference type="RefSeq" id="WP_206368966.1">
    <property type="nucleotide sequence ID" value="NZ_CAWPTM010000145.1"/>
</dbReference>
<organism evidence="2 3">
    <name type="scientific">Vibrio neptunius</name>
    <dbReference type="NCBI Taxonomy" id="170651"/>
    <lineage>
        <taxon>Bacteria</taxon>
        <taxon>Pseudomonadati</taxon>
        <taxon>Pseudomonadota</taxon>
        <taxon>Gammaproteobacteria</taxon>
        <taxon>Vibrionales</taxon>
        <taxon>Vibrionaceae</taxon>
        <taxon>Vibrio</taxon>
    </lineage>
</organism>